<organism evidence="6">
    <name type="scientific">Strongyloides stercoralis</name>
    <name type="common">Threadworm</name>
    <dbReference type="NCBI Taxonomy" id="6248"/>
    <lineage>
        <taxon>Eukaryota</taxon>
        <taxon>Metazoa</taxon>
        <taxon>Ecdysozoa</taxon>
        <taxon>Nematoda</taxon>
        <taxon>Chromadorea</taxon>
        <taxon>Rhabditida</taxon>
        <taxon>Tylenchina</taxon>
        <taxon>Panagrolaimomorpha</taxon>
        <taxon>Strongyloidoidea</taxon>
        <taxon>Strongyloididae</taxon>
        <taxon>Strongyloides</taxon>
    </lineage>
</organism>
<keyword evidence="5" id="KW-1185">Reference proteome</keyword>
<evidence type="ECO:0000313" key="6">
    <source>
        <dbReference type="WBParaSite" id="SSTP_0000020800.1"/>
    </source>
</evidence>
<dbReference type="SMART" id="SM00949">
    <property type="entry name" value="PAZ"/>
    <property type="match status" value="1"/>
</dbReference>
<accession>A0A0K0DSJ6</accession>
<evidence type="ECO:0000259" key="4">
    <source>
        <dbReference type="PROSITE" id="PS50822"/>
    </source>
</evidence>
<reference evidence="6" key="1">
    <citation type="submission" date="2015-08" db="UniProtKB">
        <authorList>
            <consortium name="WormBaseParasite"/>
        </authorList>
    </citation>
    <scope>IDENTIFICATION</scope>
</reference>
<dbReference type="PANTHER" id="PTHR22891">
    <property type="entry name" value="EUKARYOTIC TRANSLATION INITIATION FACTOR 2C"/>
    <property type="match status" value="1"/>
</dbReference>
<evidence type="ECO:0000313" key="5">
    <source>
        <dbReference type="Proteomes" id="UP000035681"/>
    </source>
</evidence>
<feature type="domain" description="PAZ" evidence="3">
    <location>
        <begin position="300"/>
        <end position="414"/>
    </location>
</feature>
<dbReference type="AlphaFoldDB" id="A0A0K0DSJ6"/>
<evidence type="ECO:0000256" key="1">
    <source>
        <dbReference type="RuleBase" id="RU361178"/>
    </source>
</evidence>
<dbReference type="STRING" id="6248.A0A0K0DSJ6"/>
<dbReference type="Gene3D" id="3.40.50.2300">
    <property type="match status" value="1"/>
</dbReference>
<dbReference type="InterPro" id="IPR012337">
    <property type="entry name" value="RNaseH-like_sf"/>
</dbReference>
<dbReference type="Pfam" id="PF02170">
    <property type="entry name" value="PAZ"/>
    <property type="match status" value="1"/>
</dbReference>
<proteinExistence type="inferred from homology"/>
<dbReference type="GO" id="GO:0003723">
    <property type="term" value="F:RNA binding"/>
    <property type="evidence" value="ECO:0007669"/>
    <property type="project" value="InterPro"/>
</dbReference>
<evidence type="ECO:0000256" key="2">
    <source>
        <dbReference type="SAM" id="MobiDB-lite"/>
    </source>
</evidence>
<dbReference type="InterPro" id="IPR036397">
    <property type="entry name" value="RNaseH_sf"/>
</dbReference>
<evidence type="ECO:0000259" key="3">
    <source>
        <dbReference type="PROSITE" id="PS50821"/>
    </source>
</evidence>
<dbReference type="SUPFAM" id="SSF53098">
    <property type="entry name" value="Ribonuclease H-like"/>
    <property type="match status" value="1"/>
</dbReference>
<dbReference type="PROSITE" id="PS50822">
    <property type="entry name" value="PIWI"/>
    <property type="match status" value="1"/>
</dbReference>
<dbReference type="WBParaSite" id="TCONS_00001448.p1">
    <property type="protein sequence ID" value="TCONS_00001448.p1"/>
    <property type="gene ID" value="XLOC_001331"/>
</dbReference>
<dbReference type="Pfam" id="PF02171">
    <property type="entry name" value="Piwi"/>
    <property type="match status" value="1"/>
</dbReference>
<dbReference type="InterPro" id="IPR036085">
    <property type="entry name" value="PAZ_dom_sf"/>
</dbReference>
<dbReference type="SUPFAM" id="SSF101690">
    <property type="entry name" value="PAZ domain"/>
    <property type="match status" value="1"/>
</dbReference>
<sequence>MESSQGKSSSPKRGGASNPRGRGRGGASNPRGRGKKDKEIPPPEDTSIIEISSQLKNIGSIGSDSSHVINRNSLTTVENPNFKCYRIREKEQLTIGKDIPLVTNVYNFKLKENIYVDLFRVHFLNAKKELDENFKKSRKRDVVMKVLSEAKNKFDIKNFVFDDANLLYVTSGVMTEQRYEYCLDPDAKKVVYVRFEKTKSLLIKLSNVDNVSYTESKTFLNLMITQFAKIPFLESYNKQCTGIGNTLFFKPPETKSDNYSLDFLRQIWSGLCFSISLGPRGLPILNINQSFGVFPKLTLTAIDFYCEANGVQRNTLKLEKMTMNENQRARMTALLKGLNLSVDYNKSREFTIYSVIDKIASKTVIEIDDKKTTIPNYFKERYNIQLKYPDLPLIQMNPEAAKIYIPMELVKISDKPQRLKQKLEPYLTSKMVKCCTKLPGDKFSEVNSYLENIKKDGDVILKKFGTDIGNQIQTVGKILPAIKVKLPADPQKRTVYDEKLKNFTYGVVFVNRPDAPNKYNSYIDKIKFIISNVKKYGCNFASDLPSYKHEFNTKDNLSNILKKELDKLTTKKNHLVIFVIRENCTSYGSLKMYCEQKEYLGCHSQVLKTKTLFKVNPSNPRCRVTLNIAIKINGKLGGLSKDLIYEENDPKLNEFKKKFFNKNDATIYIGADVIHPAPQDVGKNSIPSISAVVGSMDILGFKYAVSGKVHTETINQNKQAMETLQFFNEQIKERITSFKNSTNTVPKHIVVFRDGVADSQFKITMDHEVSAIHKVCESINKNYKPTITFLVIQKRHGVRFLDPKKSSDKFFNGNVPPNTVITKDIINPELLDLYVVPHKGSLGTSKPCHVYALYDDWKLSLDEISLLICWMANICTRCPDPIGIPTPCYYADLACTRLKHHYIEKKELLERSKSKSNITIDIHPSIRDEQFFV</sequence>
<dbReference type="CDD" id="cd02846">
    <property type="entry name" value="PAZ_argonaute_like"/>
    <property type="match status" value="1"/>
</dbReference>
<dbReference type="Proteomes" id="UP000035681">
    <property type="component" value="Unplaced"/>
</dbReference>
<feature type="domain" description="Piwi" evidence="4">
    <location>
        <begin position="604"/>
        <end position="903"/>
    </location>
</feature>
<feature type="region of interest" description="Disordered" evidence="2">
    <location>
        <begin position="1"/>
        <end position="45"/>
    </location>
</feature>
<dbReference type="SMART" id="SM00950">
    <property type="entry name" value="Piwi"/>
    <property type="match status" value="1"/>
</dbReference>
<dbReference type="Gene3D" id="2.170.260.10">
    <property type="entry name" value="paz domain"/>
    <property type="match status" value="1"/>
</dbReference>
<evidence type="ECO:0000313" key="7">
    <source>
        <dbReference type="WBParaSite" id="TCONS_00001448.p1"/>
    </source>
</evidence>
<dbReference type="WBParaSite" id="SSTP_0000020800.1">
    <property type="protein sequence ID" value="SSTP_0000020800.1"/>
    <property type="gene ID" value="SSTP_0000020800"/>
</dbReference>
<dbReference type="PROSITE" id="PS50821">
    <property type="entry name" value="PAZ"/>
    <property type="match status" value="1"/>
</dbReference>
<dbReference type="InterPro" id="IPR003100">
    <property type="entry name" value="PAZ_dom"/>
</dbReference>
<name>A0A0K0DSJ6_STRER</name>
<feature type="compositionally biased region" description="Polar residues" evidence="2">
    <location>
        <begin position="1"/>
        <end position="11"/>
    </location>
</feature>
<protein>
    <submittedName>
        <fullName evidence="6 7">Piwi domain-containing protein</fullName>
    </submittedName>
</protein>
<dbReference type="InterPro" id="IPR003165">
    <property type="entry name" value="Piwi"/>
</dbReference>
<comment type="similarity">
    <text evidence="1">Belongs to the argonaute family.</text>
</comment>
<dbReference type="Gene3D" id="3.30.420.10">
    <property type="entry name" value="Ribonuclease H-like superfamily/Ribonuclease H"/>
    <property type="match status" value="1"/>
</dbReference>